<dbReference type="PANTHER" id="PTHR47706">
    <property type="entry name" value="NMRA-LIKE FAMILY PROTEIN"/>
    <property type="match status" value="1"/>
</dbReference>
<dbReference type="SUPFAM" id="SSF51735">
    <property type="entry name" value="NAD(P)-binding Rossmann-fold domains"/>
    <property type="match status" value="1"/>
</dbReference>
<reference evidence="3" key="1">
    <citation type="journal article" date="2023" name="Genome Biol. Evol.">
        <title>First Whole Genome Sequence and Flow Cytometry Genome Size Data for the Lichen-Forming Fungus Ramalina farinacea (Ascomycota).</title>
        <authorList>
            <person name="Llewellyn T."/>
            <person name="Mian S."/>
            <person name="Hill R."/>
            <person name="Leitch I.J."/>
            <person name="Gaya E."/>
        </authorList>
    </citation>
    <scope>NUCLEOTIDE SEQUENCE</scope>
    <source>
        <strain evidence="3">LIQ254RAFAR</strain>
    </source>
</reference>
<sequence>MVHTVGLTGANGNVGSATAKSLASSVKDGKMKLVILHRAGSPPKGLKDEDLIELRVIDLDGPAADIEAAVQGINVFISAIGVEGLSSEPPLVDALAKSKDLITYIPAAYSTTWTEADYADPLLGGLLKMWHSSTDQAKEKGLGMTKVYTGAFDSYMFAGWDS</sequence>
<keyword evidence="1" id="KW-0521">NADP</keyword>
<evidence type="ECO:0000313" key="4">
    <source>
        <dbReference type="Proteomes" id="UP001161017"/>
    </source>
</evidence>
<dbReference type="Proteomes" id="UP001161017">
    <property type="component" value="Unassembled WGS sequence"/>
</dbReference>
<evidence type="ECO:0000256" key="1">
    <source>
        <dbReference type="ARBA" id="ARBA00022857"/>
    </source>
</evidence>
<evidence type="ECO:0008006" key="5">
    <source>
        <dbReference type="Google" id="ProtNLM"/>
    </source>
</evidence>
<keyword evidence="2" id="KW-0560">Oxidoreductase</keyword>
<evidence type="ECO:0000313" key="3">
    <source>
        <dbReference type="EMBL" id="MDI1490823.1"/>
    </source>
</evidence>
<organism evidence="3 4">
    <name type="scientific">Ramalina farinacea</name>
    <dbReference type="NCBI Taxonomy" id="258253"/>
    <lineage>
        <taxon>Eukaryota</taxon>
        <taxon>Fungi</taxon>
        <taxon>Dikarya</taxon>
        <taxon>Ascomycota</taxon>
        <taxon>Pezizomycotina</taxon>
        <taxon>Lecanoromycetes</taxon>
        <taxon>OSLEUM clade</taxon>
        <taxon>Lecanoromycetidae</taxon>
        <taxon>Lecanorales</taxon>
        <taxon>Lecanorineae</taxon>
        <taxon>Ramalinaceae</taxon>
        <taxon>Ramalina</taxon>
    </lineage>
</organism>
<evidence type="ECO:0000256" key="2">
    <source>
        <dbReference type="ARBA" id="ARBA00023002"/>
    </source>
</evidence>
<name>A0AA43QTY0_9LECA</name>
<dbReference type="GO" id="GO:0016491">
    <property type="term" value="F:oxidoreductase activity"/>
    <property type="evidence" value="ECO:0007669"/>
    <property type="project" value="UniProtKB-KW"/>
</dbReference>
<dbReference type="InterPro" id="IPR051609">
    <property type="entry name" value="NmrA/Isoflavone_reductase-like"/>
</dbReference>
<dbReference type="EMBL" id="JAPUFD010000012">
    <property type="protein sequence ID" value="MDI1490823.1"/>
    <property type="molecule type" value="Genomic_DNA"/>
</dbReference>
<comment type="caution">
    <text evidence="3">The sequence shown here is derived from an EMBL/GenBank/DDBJ whole genome shotgun (WGS) entry which is preliminary data.</text>
</comment>
<dbReference type="AlphaFoldDB" id="A0AA43QTY0"/>
<dbReference type="InterPro" id="IPR036291">
    <property type="entry name" value="NAD(P)-bd_dom_sf"/>
</dbReference>
<gene>
    <name evidence="3" type="ORF">OHK93_002028</name>
</gene>
<dbReference type="PANTHER" id="PTHR47706:SF9">
    <property type="entry name" value="NMRA-LIKE DOMAIN-CONTAINING PROTEIN-RELATED"/>
    <property type="match status" value="1"/>
</dbReference>
<keyword evidence="4" id="KW-1185">Reference proteome</keyword>
<proteinExistence type="predicted"/>
<accession>A0AA43QTY0</accession>
<dbReference type="Gene3D" id="3.40.50.720">
    <property type="entry name" value="NAD(P)-binding Rossmann-like Domain"/>
    <property type="match status" value="1"/>
</dbReference>
<protein>
    <recommendedName>
        <fullName evidence="5">NmrA-like domain-containing protein</fullName>
    </recommendedName>
</protein>